<proteinExistence type="predicted"/>
<reference evidence="1 2" key="1">
    <citation type="submission" date="2019-04" db="EMBL/GenBank/DDBJ databases">
        <title>Chromosome genome assembly for Takifugu flavidus.</title>
        <authorList>
            <person name="Xiao S."/>
        </authorList>
    </citation>
    <scope>NUCLEOTIDE SEQUENCE [LARGE SCALE GENOMIC DNA]</scope>
    <source>
        <strain evidence="1">HTHZ2018</strain>
        <tissue evidence="1">Muscle</tissue>
    </source>
</reference>
<comment type="caution">
    <text evidence="1">The sequence shown here is derived from an EMBL/GenBank/DDBJ whole genome shotgun (WGS) entry which is preliminary data.</text>
</comment>
<name>A0A5C6MP27_9TELE</name>
<organism evidence="1 2">
    <name type="scientific">Takifugu flavidus</name>
    <name type="common">sansaifugu</name>
    <dbReference type="NCBI Taxonomy" id="433684"/>
    <lineage>
        <taxon>Eukaryota</taxon>
        <taxon>Metazoa</taxon>
        <taxon>Chordata</taxon>
        <taxon>Craniata</taxon>
        <taxon>Vertebrata</taxon>
        <taxon>Euteleostomi</taxon>
        <taxon>Actinopterygii</taxon>
        <taxon>Neopterygii</taxon>
        <taxon>Teleostei</taxon>
        <taxon>Neoteleostei</taxon>
        <taxon>Acanthomorphata</taxon>
        <taxon>Eupercaria</taxon>
        <taxon>Tetraodontiformes</taxon>
        <taxon>Tetradontoidea</taxon>
        <taxon>Tetraodontidae</taxon>
        <taxon>Takifugu</taxon>
    </lineage>
</organism>
<dbReference type="AlphaFoldDB" id="A0A5C6MP27"/>
<feature type="non-terminal residue" evidence="1">
    <location>
        <position position="48"/>
    </location>
</feature>
<evidence type="ECO:0000313" key="1">
    <source>
        <dbReference type="EMBL" id="TWW55150.1"/>
    </source>
</evidence>
<sequence length="48" mass="5216">MELRADFLFQVKCGILVSCSRVEHSVGLTTAVKKVPSVNASVDWAEPP</sequence>
<protein>
    <submittedName>
        <fullName evidence="1">Uncharacterized protein</fullName>
    </submittedName>
</protein>
<accession>A0A5C6MP27</accession>
<gene>
    <name evidence="1" type="ORF">D4764_09G0001990</name>
</gene>
<evidence type="ECO:0000313" key="2">
    <source>
        <dbReference type="Proteomes" id="UP000324091"/>
    </source>
</evidence>
<keyword evidence="2" id="KW-1185">Reference proteome</keyword>
<dbReference type="Proteomes" id="UP000324091">
    <property type="component" value="Chromosome 9"/>
</dbReference>
<dbReference type="EMBL" id="RHFK02000022">
    <property type="protein sequence ID" value="TWW55150.1"/>
    <property type="molecule type" value="Genomic_DNA"/>
</dbReference>